<dbReference type="SMART" id="SM00460">
    <property type="entry name" value="TGc"/>
    <property type="match status" value="1"/>
</dbReference>
<sequence>MSENIMYYSLLWRDGTMQITLPKVLISIGMVLLLGACSSGNETLTKDVELEMKFVSNVDLAQFDLSPEEVLQLLNTESDNYKSIDPSSIKIDGAALKNQNDTLTLDFSNQKEVLADYKTQGYNATVYEYPVTVNFEATPTNENAQTEYKFVNLGVLDYYNGALINEQYSVTDTNSSAQIYLEKLFEAKQTAWDNDLIINEILKAPTAKNPEDAYEIAQNGFNYISNTFDYDTEKAELLKETINNYTNAEGIENFVQTKKGVCFDFAYFYKLYLDTYNVENRLAFGNFEGESKKINHVWNEIKINDEWVPVDTTGNGFDKNRKYDNYVSVYTTNL</sequence>
<dbReference type="EMBL" id="RXNR01000001">
    <property type="protein sequence ID" value="RTQ96494.1"/>
    <property type="molecule type" value="Genomic_DNA"/>
</dbReference>
<dbReference type="AlphaFoldDB" id="A0A3S0JSS2"/>
<dbReference type="Pfam" id="PF01841">
    <property type="entry name" value="Transglut_core"/>
    <property type="match status" value="1"/>
</dbReference>
<accession>A0A3S0JSS2</accession>
<keyword evidence="3" id="KW-1185">Reference proteome</keyword>
<protein>
    <submittedName>
        <fullName evidence="2">Transglutaminase domain-containing protein</fullName>
    </submittedName>
</protein>
<feature type="domain" description="Transglutaminase-like" evidence="1">
    <location>
        <begin position="254"/>
        <end position="314"/>
    </location>
</feature>
<organism evidence="2 3">
    <name type="scientific">Lysinibacillus telephonicus</name>
    <dbReference type="NCBI Taxonomy" id="1714840"/>
    <lineage>
        <taxon>Bacteria</taxon>
        <taxon>Bacillati</taxon>
        <taxon>Bacillota</taxon>
        <taxon>Bacilli</taxon>
        <taxon>Bacillales</taxon>
        <taxon>Bacillaceae</taxon>
        <taxon>Lysinibacillus</taxon>
    </lineage>
</organism>
<proteinExistence type="predicted"/>
<evidence type="ECO:0000259" key="1">
    <source>
        <dbReference type="SMART" id="SM00460"/>
    </source>
</evidence>
<gene>
    <name evidence="2" type="ORF">EKG35_00140</name>
</gene>
<dbReference type="OrthoDB" id="9787782at2"/>
<dbReference type="SUPFAM" id="SSF54001">
    <property type="entry name" value="Cysteine proteinases"/>
    <property type="match status" value="1"/>
</dbReference>
<dbReference type="Proteomes" id="UP000276349">
    <property type="component" value="Unassembled WGS sequence"/>
</dbReference>
<comment type="caution">
    <text evidence="2">The sequence shown here is derived from an EMBL/GenBank/DDBJ whole genome shotgun (WGS) entry which is preliminary data.</text>
</comment>
<evidence type="ECO:0000313" key="3">
    <source>
        <dbReference type="Proteomes" id="UP000276349"/>
    </source>
</evidence>
<dbReference type="InterPro" id="IPR002931">
    <property type="entry name" value="Transglutaminase-like"/>
</dbReference>
<dbReference type="InterPro" id="IPR038765">
    <property type="entry name" value="Papain-like_cys_pep_sf"/>
</dbReference>
<evidence type="ECO:0000313" key="2">
    <source>
        <dbReference type="EMBL" id="RTQ96494.1"/>
    </source>
</evidence>
<dbReference type="Gene3D" id="3.10.620.30">
    <property type="match status" value="1"/>
</dbReference>
<name>A0A3S0JSS2_9BACI</name>
<reference evidence="2 3" key="1">
    <citation type="submission" date="2018-12" db="EMBL/GenBank/DDBJ databases">
        <authorList>
            <person name="Yu L."/>
        </authorList>
    </citation>
    <scope>NUCLEOTIDE SEQUENCE [LARGE SCALE GENOMIC DNA]</scope>
    <source>
        <strain evidence="2 3">S5H2222</strain>
    </source>
</reference>